<protein>
    <submittedName>
        <fullName evidence="2">OB-fold protein</fullName>
    </submittedName>
</protein>
<dbReference type="Gene3D" id="6.10.30.10">
    <property type="match status" value="1"/>
</dbReference>
<gene>
    <name evidence="2" type="ORF">J2X01_003849</name>
</gene>
<sequence>MINTVQLNHPHPYPPRKTPFTTPFWEALAEGRFITTRLGAAGAITFPPRDFDPATWSRDVEWVELSGRGTLYSVTSVHAAPEAFREFTPYQVAIVDLDDGPRLATAFLGPVDTPLDSPIEIVAMRYTDEVAFAARPLVP</sequence>
<organism evidence="2 3">
    <name type="scientific">Arthrobacter ginsengisoli</name>
    <dbReference type="NCBI Taxonomy" id="1356565"/>
    <lineage>
        <taxon>Bacteria</taxon>
        <taxon>Bacillati</taxon>
        <taxon>Actinomycetota</taxon>
        <taxon>Actinomycetes</taxon>
        <taxon>Micrococcales</taxon>
        <taxon>Micrococcaceae</taxon>
        <taxon>Arthrobacter</taxon>
    </lineage>
</organism>
<evidence type="ECO:0000313" key="2">
    <source>
        <dbReference type="EMBL" id="MDR7084538.1"/>
    </source>
</evidence>
<name>A0ABU1UH71_9MICC</name>
<dbReference type="Proteomes" id="UP001252243">
    <property type="component" value="Unassembled WGS sequence"/>
</dbReference>
<dbReference type="PANTHER" id="PTHR34075:SF5">
    <property type="entry name" value="BLR3430 PROTEIN"/>
    <property type="match status" value="1"/>
</dbReference>
<dbReference type="InterPro" id="IPR052513">
    <property type="entry name" value="Thioester_dehydratase-like"/>
</dbReference>
<proteinExistence type="predicted"/>
<reference evidence="2 3" key="1">
    <citation type="submission" date="2023-07" db="EMBL/GenBank/DDBJ databases">
        <title>Sorghum-associated microbial communities from plants grown in Nebraska, USA.</title>
        <authorList>
            <person name="Schachtman D."/>
        </authorList>
    </citation>
    <scope>NUCLEOTIDE SEQUENCE [LARGE SCALE GENOMIC DNA]</scope>
    <source>
        <strain evidence="2 3">BE167</strain>
    </source>
</reference>
<accession>A0ABU1UH71</accession>
<feature type="domain" description="ChsH2 C-terminal OB-fold" evidence="1">
    <location>
        <begin position="62"/>
        <end position="121"/>
    </location>
</feature>
<comment type="caution">
    <text evidence="2">The sequence shown here is derived from an EMBL/GenBank/DDBJ whole genome shotgun (WGS) entry which is preliminary data.</text>
</comment>
<dbReference type="InterPro" id="IPR002878">
    <property type="entry name" value="ChsH2_C"/>
</dbReference>
<dbReference type="PANTHER" id="PTHR34075">
    <property type="entry name" value="BLR3430 PROTEIN"/>
    <property type="match status" value="1"/>
</dbReference>
<evidence type="ECO:0000259" key="1">
    <source>
        <dbReference type="Pfam" id="PF01796"/>
    </source>
</evidence>
<dbReference type="RefSeq" id="WP_310061108.1">
    <property type="nucleotide sequence ID" value="NZ_JAVDVQ010000025.1"/>
</dbReference>
<dbReference type="Pfam" id="PF01796">
    <property type="entry name" value="OB_ChsH2_C"/>
    <property type="match status" value="1"/>
</dbReference>
<dbReference type="SUPFAM" id="SSF50249">
    <property type="entry name" value="Nucleic acid-binding proteins"/>
    <property type="match status" value="1"/>
</dbReference>
<dbReference type="EMBL" id="JAVDVQ010000025">
    <property type="protein sequence ID" value="MDR7084538.1"/>
    <property type="molecule type" value="Genomic_DNA"/>
</dbReference>
<keyword evidence="3" id="KW-1185">Reference proteome</keyword>
<dbReference type="InterPro" id="IPR012340">
    <property type="entry name" value="NA-bd_OB-fold"/>
</dbReference>
<evidence type="ECO:0000313" key="3">
    <source>
        <dbReference type="Proteomes" id="UP001252243"/>
    </source>
</evidence>